<dbReference type="EMBL" id="RBUY01000210">
    <property type="protein sequence ID" value="RMV69083.1"/>
    <property type="molecule type" value="Genomic_DNA"/>
</dbReference>
<evidence type="ECO:0000256" key="1">
    <source>
        <dbReference type="SAM" id="Phobius"/>
    </source>
</evidence>
<proteinExistence type="predicted"/>
<keyword evidence="1" id="KW-0472">Membrane</keyword>
<evidence type="ECO:0000313" key="3">
    <source>
        <dbReference type="EMBL" id="RMV69083.1"/>
    </source>
</evidence>
<keyword evidence="1" id="KW-1133">Transmembrane helix</keyword>
<accession>A0A0P9M611</accession>
<keyword evidence="1" id="KW-0812">Transmembrane</keyword>
<gene>
    <name evidence="3" type="ORF">ALP05_100525</name>
    <name evidence="2" type="ORF">ALQ84_03466</name>
</gene>
<dbReference type="Pfam" id="PF04964">
    <property type="entry name" value="Flp_Fap"/>
    <property type="match status" value="1"/>
</dbReference>
<dbReference type="AlphaFoldDB" id="A0A0P9M611"/>
<protein>
    <submittedName>
        <fullName evidence="3">Flp pilus assembly protein, pilin Flp</fullName>
    </submittedName>
</protein>
<evidence type="ECO:0000313" key="4">
    <source>
        <dbReference type="Proteomes" id="UP000269872"/>
    </source>
</evidence>
<comment type="caution">
    <text evidence="2">The sequence shown here is derived from an EMBL/GenBank/DDBJ whole genome shotgun (WGS) entry which is preliminary data.</text>
</comment>
<dbReference type="Proteomes" id="UP000278587">
    <property type="component" value="Unassembled WGS sequence"/>
</dbReference>
<dbReference type="Proteomes" id="UP000269872">
    <property type="component" value="Unassembled WGS sequence"/>
</dbReference>
<name>A0A0P9M611_9PSED</name>
<dbReference type="EMBL" id="RBOC01000143">
    <property type="protein sequence ID" value="RMM07196.1"/>
    <property type="molecule type" value="Genomic_DNA"/>
</dbReference>
<organism evidence="2 5">
    <name type="scientific">Pseudomonas caricapapayae</name>
    <dbReference type="NCBI Taxonomy" id="46678"/>
    <lineage>
        <taxon>Bacteria</taxon>
        <taxon>Pseudomonadati</taxon>
        <taxon>Pseudomonadota</taxon>
        <taxon>Gammaproteobacteria</taxon>
        <taxon>Pseudomonadales</taxon>
        <taxon>Pseudomonadaceae</taxon>
        <taxon>Pseudomonas</taxon>
    </lineage>
</organism>
<feature type="transmembrane region" description="Helical" evidence="1">
    <location>
        <begin position="57"/>
        <end position="75"/>
    </location>
</feature>
<dbReference type="InterPro" id="IPR007047">
    <property type="entry name" value="Flp_Fap"/>
</dbReference>
<evidence type="ECO:0000313" key="5">
    <source>
        <dbReference type="Proteomes" id="UP000278587"/>
    </source>
</evidence>
<reference evidence="4 5" key="1">
    <citation type="submission" date="2018-08" db="EMBL/GenBank/DDBJ databases">
        <title>Recombination of ecologically and evolutionarily significant loci maintains genetic cohesion in the Pseudomonas syringae species complex.</title>
        <authorList>
            <person name="Dillon M."/>
            <person name="Thakur S."/>
            <person name="Almeida R.N.D."/>
            <person name="Weir B.S."/>
            <person name="Guttman D.S."/>
        </authorList>
    </citation>
    <scope>NUCLEOTIDE SEQUENCE [LARGE SCALE GENOMIC DNA]</scope>
    <source>
        <strain evidence="2 5">ICMP 4086</strain>
        <strain evidence="3 4">ICMP 7496</strain>
    </source>
</reference>
<sequence length="99" mass="10825">MGFLIEGNAGIARGSMRKTVYRRLEGARRNEMFLTQLYVSVYTRIQSFIKDKEAASAIEYAIIVAMVALVLFAMVTPMGTAIKARFNEIITALGGTAAS</sequence>
<evidence type="ECO:0000313" key="2">
    <source>
        <dbReference type="EMBL" id="RMM07196.1"/>
    </source>
</evidence>